<gene>
    <name evidence="1" type="ORF">ACFQ4P_00245</name>
</gene>
<reference evidence="2" key="1">
    <citation type="journal article" date="2019" name="Int. J. Syst. Evol. Microbiol.">
        <title>The Global Catalogue of Microorganisms (GCM) 10K type strain sequencing project: providing services to taxonomists for standard genome sequencing and annotation.</title>
        <authorList>
            <consortium name="The Broad Institute Genomics Platform"/>
            <consortium name="The Broad Institute Genome Sequencing Center for Infectious Disease"/>
            <person name="Wu L."/>
            <person name="Ma J."/>
        </authorList>
    </citation>
    <scope>NUCLEOTIDE SEQUENCE [LARGE SCALE GENOMIC DNA]</scope>
    <source>
        <strain evidence="2">CCM 8980</strain>
    </source>
</reference>
<dbReference type="EMBL" id="JBHTOC010000001">
    <property type="protein sequence ID" value="MFD1428674.1"/>
    <property type="molecule type" value="Genomic_DNA"/>
</dbReference>
<evidence type="ECO:0008006" key="3">
    <source>
        <dbReference type="Google" id="ProtNLM"/>
    </source>
</evidence>
<dbReference type="RefSeq" id="WP_203625585.1">
    <property type="nucleotide sequence ID" value="NZ_BOLQ01000001.1"/>
</dbReference>
<proteinExistence type="predicted"/>
<protein>
    <recommendedName>
        <fullName evidence="3">Transcriptional regulator</fullName>
    </recommendedName>
</protein>
<name>A0ABW4CF21_9LACO</name>
<accession>A0ABW4CF21</accession>
<keyword evidence="2" id="KW-1185">Reference proteome</keyword>
<sequence length="73" mass="8030">MSVRPSKMILQDINRFDVLLKKSYRSKAELAEALGICYSSVTHLNSVGVGYGIADRVAVALRSSVDELFIKKA</sequence>
<organism evidence="1 2">
    <name type="scientific">Lacticaseibacillus mingshuiensis</name>
    <dbReference type="NCBI Taxonomy" id="2799574"/>
    <lineage>
        <taxon>Bacteria</taxon>
        <taxon>Bacillati</taxon>
        <taxon>Bacillota</taxon>
        <taxon>Bacilli</taxon>
        <taxon>Lactobacillales</taxon>
        <taxon>Lactobacillaceae</taxon>
        <taxon>Lacticaseibacillus</taxon>
    </lineage>
</organism>
<evidence type="ECO:0000313" key="1">
    <source>
        <dbReference type="EMBL" id="MFD1428674.1"/>
    </source>
</evidence>
<comment type="caution">
    <text evidence="1">The sequence shown here is derived from an EMBL/GenBank/DDBJ whole genome shotgun (WGS) entry which is preliminary data.</text>
</comment>
<dbReference type="Proteomes" id="UP001597196">
    <property type="component" value="Unassembled WGS sequence"/>
</dbReference>
<evidence type="ECO:0000313" key="2">
    <source>
        <dbReference type="Proteomes" id="UP001597196"/>
    </source>
</evidence>